<evidence type="ECO:0000256" key="12">
    <source>
        <dbReference type="ARBA" id="ARBA00022916"/>
    </source>
</evidence>
<dbReference type="Pfam" id="PF00535">
    <property type="entry name" value="Glycos_transf_2"/>
    <property type="match status" value="1"/>
</dbReference>
<dbReference type="Pfam" id="PF07238">
    <property type="entry name" value="PilZ"/>
    <property type="match status" value="1"/>
</dbReference>
<keyword evidence="12 16" id="KW-0135">Cellulose biosynthesis</keyword>
<dbReference type="CDD" id="cd06421">
    <property type="entry name" value="CESA_CelA_like"/>
    <property type="match status" value="1"/>
</dbReference>
<dbReference type="NCBIfam" id="NF008558">
    <property type="entry name" value="PRK11498.1"/>
    <property type="match status" value="1"/>
</dbReference>
<dbReference type="InterPro" id="IPR050321">
    <property type="entry name" value="Glycosyltr_2/OpgH_subfam"/>
</dbReference>
<evidence type="ECO:0000256" key="14">
    <source>
        <dbReference type="ARBA" id="ARBA00023136"/>
    </source>
</evidence>
<feature type="transmembrane region" description="Helical" evidence="16">
    <location>
        <begin position="45"/>
        <end position="60"/>
    </location>
</feature>
<dbReference type="NCBIfam" id="NF008323">
    <property type="entry name" value="PRK11114.1-1"/>
    <property type="match status" value="1"/>
</dbReference>
<accession>A0AAF0GGK9</accession>
<keyword evidence="8 16" id="KW-0973">c-di-GMP</keyword>
<dbReference type="Gene3D" id="3.90.550.10">
    <property type="entry name" value="Spore Coat Polysaccharide Biosynthesis Protein SpsA, Chain A"/>
    <property type="match status" value="1"/>
</dbReference>
<feature type="transmembrane region" description="Helical" evidence="16">
    <location>
        <begin position="1445"/>
        <end position="1467"/>
    </location>
</feature>
<comment type="function">
    <text evidence="16">Catalytic subunit of cellulose synthase. It polymerizes uridine 5'-diphosphate glucose to cellulose.</text>
</comment>
<comment type="catalytic activity">
    <reaction evidence="15 16">
        <text>[(1-&gt;4)-beta-D-glucosyl](n) + UDP-alpha-D-glucose = [(1-&gt;4)-beta-D-glucosyl](n+1) + UDP + H(+)</text>
        <dbReference type="Rhea" id="RHEA:19929"/>
        <dbReference type="Rhea" id="RHEA-COMP:10033"/>
        <dbReference type="Rhea" id="RHEA-COMP:10034"/>
        <dbReference type="ChEBI" id="CHEBI:15378"/>
        <dbReference type="ChEBI" id="CHEBI:18246"/>
        <dbReference type="ChEBI" id="CHEBI:58223"/>
        <dbReference type="ChEBI" id="CHEBI:58885"/>
        <dbReference type="EC" id="2.4.1.12"/>
    </reaction>
</comment>
<evidence type="ECO:0000256" key="7">
    <source>
        <dbReference type="ARBA" id="ARBA00022519"/>
    </source>
</evidence>
<evidence type="ECO:0000256" key="5">
    <source>
        <dbReference type="ARBA" id="ARBA00018714"/>
    </source>
</evidence>
<comment type="cofactor">
    <cofactor evidence="16">
        <name>Mg(2+)</name>
        <dbReference type="ChEBI" id="CHEBI:18420"/>
    </cofactor>
</comment>
<name>A0AAF0GGK9_AERCA</name>
<dbReference type="PANTHER" id="PTHR43867:SF2">
    <property type="entry name" value="CELLULOSE SYNTHASE CATALYTIC SUBUNIT A [UDP-FORMING]"/>
    <property type="match status" value="1"/>
</dbReference>
<dbReference type="Proteomes" id="UP001163285">
    <property type="component" value="Chromosome"/>
</dbReference>
<evidence type="ECO:0000256" key="15">
    <source>
        <dbReference type="ARBA" id="ARBA00048682"/>
    </source>
</evidence>
<keyword evidence="13 16" id="KW-1133">Transmembrane helix</keyword>
<feature type="transmembrane region" description="Helical" evidence="16">
    <location>
        <begin position="426"/>
        <end position="445"/>
    </location>
</feature>
<comment type="similarity">
    <text evidence="3">Belongs to the glycosyltransferase 2 family.</text>
</comment>
<keyword evidence="14 16" id="KW-0472">Membrane</keyword>
<dbReference type="Pfam" id="PF03170">
    <property type="entry name" value="BcsB"/>
    <property type="match status" value="1"/>
</dbReference>
<dbReference type="GO" id="GO:0035438">
    <property type="term" value="F:cyclic-di-GMP binding"/>
    <property type="evidence" value="ECO:0007669"/>
    <property type="project" value="InterPro"/>
</dbReference>
<comment type="subcellular location">
    <subcellularLocation>
        <location evidence="1">Cell inner membrane</location>
        <topology evidence="1">Multi-pass membrane protein</topology>
    </subcellularLocation>
</comment>
<dbReference type="GO" id="GO:0006011">
    <property type="term" value="P:UDP-alpha-D-glucose metabolic process"/>
    <property type="evidence" value="ECO:0007669"/>
    <property type="project" value="InterPro"/>
</dbReference>
<dbReference type="Gene3D" id="2.40.10.220">
    <property type="entry name" value="predicted glycosyltransferase like domains"/>
    <property type="match status" value="1"/>
</dbReference>
<keyword evidence="11 16" id="KW-0812">Transmembrane</keyword>
<evidence type="ECO:0000256" key="10">
    <source>
        <dbReference type="ARBA" id="ARBA00022679"/>
    </source>
</evidence>
<keyword evidence="10 16" id="KW-0808">Transferase</keyword>
<feature type="transmembrane region" description="Helical" evidence="16">
    <location>
        <begin position="401"/>
        <end position="420"/>
    </location>
</feature>
<evidence type="ECO:0000256" key="1">
    <source>
        <dbReference type="ARBA" id="ARBA00004429"/>
    </source>
</evidence>
<evidence type="ECO:0000256" key="4">
    <source>
        <dbReference type="ARBA" id="ARBA00012539"/>
    </source>
</evidence>
<dbReference type="InterPro" id="IPR009875">
    <property type="entry name" value="PilZ_domain"/>
</dbReference>
<dbReference type="InterPro" id="IPR003919">
    <property type="entry name" value="Cell_synth_A"/>
</dbReference>
<dbReference type="PANTHER" id="PTHR43867">
    <property type="entry name" value="CELLULOSE SYNTHASE CATALYTIC SUBUNIT A [UDP-FORMING]"/>
    <property type="match status" value="1"/>
</dbReference>
<dbReference type="PRINTS" id="PR01439">
    <property type="entry name" value="CELLSNTHASEA"/>
</dbReference>
<dbReference type="InterPro" id="IPR001173">
    <property type="entry name" value="Glyco_trans_2-like"/>
</dbReference>
<keyword evidence="7 16" id="KW-0997">Cell inner membrane</keyword>
<feature type="transmembrane region" description="Helical" evidence="16">
    <location>
        <begin position="509"/>
        <end position="529"/>
    </location>
</feature>
<proteinExistence type="inferred from homology"/>
<reference evidence="17" key="1">
    <citation type="submission" date="2023-04" db="EMBL/GenBank/DDBJ databases">
        <title>Whole Genome Sequence of Multi-drug resistant Aeromonas caviae as a gut pathogen in newborn.</title>
        <authorList>
            <person name="Jadhav S.V."/>
            <person name="Saroj S.D."/>
            <person name="Saha U.B."/>
            <person name="Sen S."/>
            <person name="Kher A."/>
        </authorList>
    </citation>
    <scope>NUCLEOTIDE SEQUENCE</scope>
    <source>
        <strain evidence="17">SVJ23</strain>
    </source>
</reference>
<dbReference type="InterPro" id="IPR018513">
    <property type="entry name" value="Cell_synthase_bac"/>
</dbReference>
<sequence length="1477" mass="162235">MFRARRAAQRSTSSYVLDRTTCAVLLLVVGALLALTIIVPMDVEQQMLFSAGCMIAALVLRRASNRLAILAMVVLSVVASLRYMYWRLTSSLGFDNWLNMLFGYGLVLAELYALVVLLLGYLQTAWPLQRKPYPLPADSSAWPTVDVFIPTYNEPLDIIKLTSFAAQAIDWPKDKLRVYVLDDGRRDEFREFCESVGIGYIIRPDNNHAKAGNLNFALTQTSGEYVAIFDADHVPTRSFLQVGMGWFLKDPKLAMLQTPHFFFSPDPFEKNLETFRSVPNEGELFYGLVQDGNDLWNATFFCGSCAIIKRGPLEEVGGIAVETVTEDAHTAQKLNRLGYNTAYLAIPQAAGLATESLSGHIGQRIRWARGMAQIFRTDNPLLGKGLSLGQRFCYLNAMLHFFYGLPRMVFLTAPLAYLLFEAQIFQAPALLIVAYALPHILLASVTNSTIQGRFRHSFWNEVYESVLAWYIMRPVLLAMINPKLGKFNVTAKGGVIDESYFDWKMARPYIVVLALNFIGMLVGVVKLGFDPDASAVTLLINLVWTLYNIIVSSAAVAVASEARQIRAEPRVSATLPAMLGLANGKTISCHTNDFSQRGVGINLPEGVQVACGEQVHVSLFRDDEEGVFPASVVFSHGQTLGLNFVNLTLQQQSELARLTFSRADTWAKTWGTGVVDTPLGALAEVTGIGWRGICLLSRATFNESVRHARALSFIPIQKRKGMLSLWFALSIPLLTSALPTAWAEDVVETQEPVTEDGALVEEVVVPEFVPTYSATLKQLGANYPMNLRGIEGSDSVSFGVRADQVVTKARVNLEYSYSPSMLSDLSQINVMVNDQVAASLPVPKETAGTLQQQVVDIPAHLVTEFNRLTLQLIGHYTMMCEDPLHSSLWAKVSNTSQLELETTQIALPDDLARLPLPFFDGRDSRALELPFVFASSPDNRTLEAAGAVASWFGALASYRGARFPVSLGQLPEKGHAIVLMVGSASMAGIELPPSGMPTLSMIANPNDPFGKLLVIAARDADQLKQAALTLVSGSKVLAGASAQIERFDSLQPREPYDAPNWLPSDRPVQLGELSDAKRLSVSGYNPGTISIPMRLPPDLFNWREKGVPLHLKYRYTPQPVSTNSSMLISVSDKFIKSLPLPSQESLKDDESLLAKLQQDETLLQESKLLLPLDSLPLQSALQMRFMYDYIKQGECRDIIIDNMRGTIEADSTLDLSGYEHFIAMPNLGVFQSSGFPFTRMADLSETAVVMPVAAAVEEISLYLDVMGRFGDSTGLPASAVSVTQGDQDEFLEGKDLLVLASGSNQPLLQRWADRLPASMGDQSSFELSDLVHRVRTWVGSDTRVNQRQARSSLALASGGAGAYLTGFESPLDSGRSVVVIAAASPDKLVDISSALRGGEDYEESIQGSLAVINGKRISSLVADEQYYVGELGWLRYLQWLLAHNLFWMLLLTAVAVSLASLLLFFTLRARARARLND</sequence>
<dbReference type="NCBIfam" id="TIGR03030">
    <property type="entry name" value="CelA"/>
    <property type="match status" value="1"/>
</dbReference>
<dbReference type="SUPFAM" id="SSF141371">
    <property type="entry name" value="PilZ domain-like"/>
    <property type="match status" value="1"/>
</dbReference>
<dbReference type="SUPFAM" id="SSF53448">
    <property type="entry name" value="Nucleotide-diphospho-sugar transferases"/>
    <property type="match status" value="1"/>
</dbReference>
<feature type="transmembrane region" description="Helical" evidence="16">
    <location>
        <begin position="97"/>
        <end position="122"/>
    </location>
</feature>
<dbReference type="EMBL" id="CP110176">
    <property type="protein sequence ID" value="WGC86227.1"/>
    <property type="molecule type" value="Genomic_DNA"/>
</dbReference>
<evidence type="ECO:0000313" key="17">
    <source>
        <dbReference type="EMBL" id="WGC86227.1"/>
    </source>
</evidence>
<dbReference type="GO" id="GO:0005886">
    <property type="term" value="C:plasma membrane"/>
    <property type="evidence" value="ECO:0007669"/>
    <property type="project" value="UniProtKB-SubCell"/>
</dbReference>
<evidence type="ECO:0000256" key="13">
    <source>
        <dbReference type="ARBA" id="ARBA00022989"/>
    </source>
</evidence>
<dbReference type="InterPro" id="IPR029044">
    <property type="entry name" value="Nucleotide-diphossugar_trans"/>
</dbReference>
<evidence type="ECO:0000256" key="8">
    <source>
        <dbReference type="ARBA" id="ARBA00022636"/>
    </source>
</evidence>
<evidence type="ECO:0000256" key="9">
    <source>
        <dbReference type="ARBA" id="ARBA00022676"/>
    </source>
</evidence>
<evidence type="ECO:0000256" key="16">
    <source>
        <dbReference type="RuleBase" id="RU365020"/>
    </source>
</evidence>
<organism evidence="17 18">
    <name type="scientific">Aeromonas caviae</name>
    <name type="common">Aeromonas punctata</name>
    <dbReference type="NCBI Taxonomy" id="648"/>
    <lineage>
        <taxon>Bacteria</taxon>
        <taxon>Pseudomonadati</taxon>
        <taxon>Pseudomonadota</taxon>
        <taxon>Gammaproteobacteria</taxon>
        <taxon>Aeromonadales</taxon>
        <taxon>Aeromonadaceae</taxon>
        <taxon>Aeromonas</taxon>
    </lineage>
</organism>
<dbReference type="Gene3D" id="2.60.120.260">
    <property type="entry name" value="Galactose-binding domain-like"/>
    <property type="match status" value="2"/>
</dbReference>
<evidence type="ECO:0000256" key="11">
    <source>
        <dbReference type="ARBA" id="ARBA00022692"/>
    </source>
</evidence>
<dbReference type="NCBIfam" id="NF008330">
    <property type="entry name" value="PRK11114.2-4"/>
    <property type="match status" value="1"/>
</dbReference>
<feature type="transmembrane region" description="Helical" evidence="16">
    <location>
        <begin position="67"/>
        <end position="85"/>
    </location>
</feature>
<dbReference type="RefSeq" id="WP_223916571.1">
    <property type="nucleotide sequence ID" value="NZ_BPNA01000062.1"/>
</dbReference>
<dbReference type="EC" id="2.4.1.12" evidence="4 16"/>
<protein>
    <recommendedName>
        <fullName evidence="5 16">Cellulose synthase catalytic subunit [UDP-forming]</fullName>
        <ecNumber evidence="4 16">2.4.1.12</ecNumber>
    </recommendedName>
</protein>
<dbReference type="GO" id="GO:0030244">
    <property type="term" value="P:cellulose biosynthetic process"/>
    <property type="evidence" value="ECO:0007669"/>
    <property type="project" value="UniProtKB-KW"/>
</dbReference>
<gene>
    <name evidence="17" type="primary">bcsA</name>
    <name evidence="17" type="ORF">OJY61_24590</name>
</gene>
<evidence type="ECO:0000256" key="6">
    <source>
        <dbReference type="ARBA" id="ARBA00022475"/>
    </source>
</evidence>
<keyword evidence="6 16" id="KW-1003">Cell membrane</keyword>
<evidence type="ECO:0000256" key="2">
    <source>
        <dbReference type="ARBA" id="ARBA00005186"/>
    </source>
</evidence>
<dbReference type="GO" id="GO:0016760">
    <property type="term" value="F:cellulose synthase (UDP-forming) activity"/>
    <property type="evidence" value="ECO:0007669"/>
    <property type="project" value="UniProtKB-EC"/>
</dbReference>
<keyword evidence="9 16" id="KW-0328">Glycosyltransferase</keyword>
<comment type="pathway">
    <text evidence="2 16">Glycan metabolism; bacterial cellulose biosynthesis.</text>
</comment>
<feature type="transmembrane region" description="Helical" evidence="16">
    <location>
        <begin position="21"/>
        <end position="39"/>
    </location>
</feature>
<evidence type="ECO:0000313" key="18">
    <source>
        <dbReference type="Proteomes" id="UP001163285"/>
    </source>
</evidence>
<evidence type="ECO:0000256" key="3">
    <source>
        <dbReference type="ARBA" id="ARBA00006739"/>
    </source>
</evidence>
<feature type="transmembrane region" description="Helical" evidence="16">
    <location>
        <begin position="535"/>
        <end position="560"/>
    </location>
</feature>